<organism evidence="1 2">
    <name type="scientific">Trichuris muris</name>
    <name type="common">Mouse whipworm</name>
    <dbReference type="NCBI Taxonomy" id="70415"/>
    <lineage>
        <taxon>Eukaryota</taxon>
        <taxon>Metazoa</taxon>
        <taxon>Ecdysozoa</taxon>
        <taxon>Nematoda</taxon>
        <taxon>Enoplea</taxon>
        <taxon>Dorylaimia</taxon>
        <taxon>Trichinellida</taxon>
        <taxon>Trichuridae</taxon>
        <taxon>Trichuris</taxon>
    </lineage>
</organism>
<accession>A0A5S6QIT9</accession>
<dbReference type="WBParaSite" id="TMUE_2000007080.1">
    <property type="protein sequence ID" value="TMUE_2000007080.1"/>
    <property type="gene ID" value="WBGene00299784"/>
</dbReference>
<evidence type="ECO:0000313" key="2">
    <source>
        <dbReference type="WBParaSite" id="TMUE_2000007080.1"/>
    </source>
</evidence>
<evidence type="ECO:0000313" key="1">
    <source>
        <dbReference type="Proteomes" id="UP000046395"/>
    </source>
</evidence>
<keyword evidence="1" id="KW-1185">Reference proteome</keyword>
<dbReference type="Proteomes" id="UP000046395">
    <property type="component" value="Unassembled WGS sequence"/>
</dbReference>
<sequence>MQKKSSKSISKYPEYYTQFVRHELSIIIDFYSDHEPGDARSNENSGHHDLESASCFMGNNSTLYGRSALKLRILHPDEMI</sequence>
<protein>
    <submittedName>
        <fullName evidence="2">Uncharacterized protein</fullName>
    </submittedName>
</protein>
<proteinExistence type="predicted"/>
<name>A0A5S6QIT9_TRIMR</name>
<dbReference type="AlphaFoldDB" id="A0A5S6QIT9"/>
<reference evidence="2" key="1">
    <citation type="submission" date="2019-12" db="UniProtKB">
        <authorList>
            <consortium name="WormBaseParasite"/>
        </authorList>
    </citation>
    <scope>IDENTIFICATION</scope>
</reference>